<sequence>MVDCAWGHPIVGRVDLITLEDFLHTPFDRSSTAVSVEKGKGPELSWSDVDRRAVDTVRVLAMDAVEKAGNGHPGTAMSLAPAAYLLFQKVMKHDPTDPNWLGRDRFVLSCGHSSLTLYIQLYLAGYGLSIDDLKSLRQWGSLTPGHPEHGHTAGVETTTGPLGQGIGNAVGFAMAARRERGLFDPEPGLGQSLFDHNVYVLCSDGDIEEGISHEVSALAGHQKLGNLTVIYDDNEISIEDDTKVAKSEDVAKRYEAYGFDVHVVDWRKGHDAGDGVYQEDVQALWDAIQAGHAVTDKPTFIALRTIIGWPAPKKQNTGKIHGSALGADEVKATKEVLGFDPALTFEVADEVLAHTRGAIERGKALHAEWDKGFAQWRESAGERAALLDRLLAGALPDGWEKALPEFPASEKGVATRKASGDTLGALAAVLPELWGGSADLAESNNTTMEGEPSFLPSEYATKAFPGDEYGRTLHFGIREHGMGSILNGIKLHGPTRPYGGTFLVFSDYMRPAVRLAALMKQPVVYVWTHDSIGLGEDGPTHQPIEHLSALRAIPNLAVVRPGDANETAQAWKAALERKDQPVALALTRQNLPTLDRSVYAPAENVAKGGYILKDASDGQPRMIIIATGSELQLAVQAQERLEADGTPTRVVSMPCQEWFEEQDVAYRQQVIPTGVKARVTVEAGIAMSWQKYLGDAGEAVSIEHYGASAPYTVLFEQFGFTVDKVVAAAHASLAKVGAITGFTTGN</sequence>
<feature type="binding site" evidence="13">
    <location>
        <position position="321"/>
    </location>
    <ligand>
        <name>thiamine diphosphate</name>
        <dbReference type="ChEBI" id="CHEBI:58937"/>
    </ligand>
</feature>
<dbReference type="RefSeq" id="WP_379993120.1">
    <property type="nucleotide sequence ID" value="NZ_BAAAXA010000003.1"/>
</dbReference>
<feature type="site" description="Important for catalytic activity" evidence="15">
    <location>
        <position position="72"/>
    </location>
</feature>
<dbReference type="CDD" id="cd02012">
    <property type="entry name" value="TPP_TK"/>
    <property type="match status" value="1"/>
</dbReference>
<feature type="binding site" evidence="12">
    <location>
        <position position="537"/>
    </location>
    <ligand>
        <name>substrate</name>
    </ligand>
</feature>
<comment type="cofactor">
    <cofactor evidence="14">
        <name>Mg(2+)</name>
        <dbReference type="ChEBI" id="CHEBI:18420"/>
    </cofactor>
    <text evidence="14">Binds 1 Mg(2+) ion per subunit. Can also utilize other divalent metal cations, such as Ca(2+), Mn(2+) and Co(2+).</text>
</comment>
<feature type="binding site" evidence="12">
    <location>
        <position position="588"/>
    </location>
    <ligand>
        <name>substrate</name>
    </ligand>
</feature>
<feature type="binding site" evidence="13">
    <location>
        <position position="205"/>
    </location>
    <ligand>
        <name>thiamine diphosphate</name>
        <dbReference type="ChEBI" id="CHEBI:58937"/>
    </ligand>
</feature>
<dbReference type="GO" id="GO:0006098">
    <property type="term" value="P:pentose-phosphate shunt"/>
    <property type="evidence" value="ECO:0007669"/>
    <property type="project" value="TreeGrafter"/>
</dbReference>
<evidence type="ECO:0000259" key="16">
    <source>
        <dbReference type="SMART" id="SM00861"/>
    </source>
</evidence>
<dbReference type="FunFam" id="3.40.50.970:FF:000004">
    <property type="entry name" value="Transketolase"/>
    <property type="match status" value="1"/>
</dbReference>
<comment type="similarity">
    <text evidence="1">Belongs to the transketolase family.</text>
</comment>
<dbReference type="GO" id="GO:0000287">
    <property type="term" value="F:magnesium ion binding"/>
    <property type="evidence" value="ECO:0007669"/>
    <property type="project" value="UniProtKB-ARBA"/>
</dbReference>
<evidence type="ECO:0000256" key="12">
    <source>
        <dbReference type="PIRSR" id="PIRSR605478-2"/>
    </source>
</evidence>
<feature type="binding site" evidence="12">
    <location>
        <position position="321"/>
    </location>
    <ligand>
        <name>substrate</name>
    </ligand>
</feature>
<name>A0A9W6NLJ9_9ACTN</name>
<feature type="binding site" evidence="12">
    <location>
        <position position="416"/>
    </location>
    <ligand>
        <name>substrate</name>
    </ligand>
</feature>
<dbReference type="EC" id="2.2.1.1" evidence="3 10"/>
<keyword evidence="7 14" id="KW-0460">Magnesium</keyword>
<dbReference type="InterPro" id="IPR005478">
    <property type="entry name" value="Transketolase_bac-like"/>
</dbReference>
<comment type="caution">
    <text evidence="17">The sequence shown here is derived from an EMBL/GenBank/DDBJ whole genome shotgun (WGS) entry which is preliminary data.</text>
</comment>
<feature type="active site" description="Proton donor" evidence="11">
    <location>
        <position position="479"/>
    </location>
</feature>
<feature type="binding site" evidence="14">
    <location>
        <position position="236"/>
    </location>
    <ligand>
        <name>Mg(2+)</name>
        <dbReference type="ChEBI" id="CHEBI:18420"/>
    </ligand>
</feature>
<evidence type="ECO:0000256" key="3">
    <source>
        <dbReference type="ARBA" id="ARBA00013152"/>
    </source>
</evidence>
<evidence type="ECO:0000256" key="10">
    <source>
        <dbReference type="NCBIfam" id="TIGR00232"/>
    </source>
</evidence>
<evidence type="ECO:0000256" key="7">
    <source>
        <dbReference type="ARBA" id="ARBA00022842"/>
    </source>
</evidence>
<dbReference type="Pfam" id="PF00456">
    <property type="entry name" value="Transketolase_N"/>
    <property type="match status" value="1"/>
</dbReference>
<dbReference type="GO" id="GO:0005829">
    <property type="term" value="C:cytosol"/>
    <property type="evidence" value="ECO:0007669"/>
    <property type="project" value="TreeGrafter"/>
</dbReference>
<dbReference type="InterPro" id="IPR020826">
    <property type="entry name" value="Transketolase_BS"/>
</dbReference>
<feature type="binding site" evidence="12">
    <location>
        <position position="529"/>
    </location>
    <ligand>
        <name>substrate</name>
    </ligand>
</feature>
<dbReference type="FunFam" id="3.40.50.920:FF:000003">
    <property type="entry name" value="Transketolase"/>
    <property type="match status" value="1"/>
</dbReference>
<evidence type="ECO:0000256" key="13">
    <source>
        <dbReference type="PIRSR" id="PIRSR605478-3"/>
    </source>
</evidence>
<evidence type="ECO:0000256" key="5">
    <source>
        <dbReference type="ARBA" id="ARBA00022679"/>
    </source>
</evidence>
<comment type="subunit">
    <text evidence="2">Homodimer.</text>
</comment>
<evidence type="ECO:0000256" key="2">
    <source>
        <dbReference type="ARBA" id="ARBA00011738"/>
    </source>
</evidence>
<reference evidence="17" key="1">
    <citation type="journal article" date="2014" name="Int. J. Syst. Evol. Microbiol.">
        <title>Complete genome sequence of Corynebacterium casei LMG S-19264T (=DSM 44701T), isolated from a smear-ripened cheese.</title>
        <authorList>
            <consortium name="US DOE Joint Genome Institute (JGI-PGF)"/>
            <person name="Walter F."/>
            <person name="Albersmeier A."/>
            <person name="Kalinowski J."/>
            <person name="Ruckert C."/>
        </authorList>
    </citation>
    <scope>NUCLEOTIDE SEQUENCE</scope>
    <source>
        <strain evidence="17">VKM Ac-1321</strain>
    </source>
</reference>
<feature type="binding site" evidence="13">
    <location>
        <position position="112"/>
    </location>
    <ligand>
        <name>thiamine diphosphate</name>
        <dbReference type="ChEBI" id="CHEBI:58937"/>
    </ligand>
</feature>
<feature type="binding site" evidence="12">
    <location>
        <position position="443"/>
    </location>
    <ligand>
        <name>substrate</name>
    </ligand>
</feature>
<dbReference type="PROSITE" id="PS00801">
    <property type="entry name" value="TRANSKETOLASE_1"/>
    <property type="match status" value="1"/>
</dbReference>
<evidence type="ECO:0000256" key="15">
    <source>
        <dbReference type="PIRSR" id="PIRSR605478-5"/>
    </source>
</evidence>
<feature type="binding site" evidence="14">
    <location>
        <position position="234"/>
    </location>
    <ligand>
        <name>Mg(2+)</name>
        <dbReference type="ChEBI" id="CHEBI:18420"/>
    </ligand>
</feature>
<dbReference type="InterPro" id="IPR029061">
    <property type="entry name" value="THDP-binding"/>
</dbReference>
<feature type="binding site" evidence="12">
    <location>
        <position position="72"/>
    </location>
    <ligand>
        <name>substrate</name>
    </ligand>
</feature>
<evidence type="ECO:0000256" key="9">
    <source>
        <dbReference type="ARBA" id="ARBA00049473"/>
    </source>
</evidence>
<dbReference type="GO" id="GO:0004802">
    <property type="term" value="F:transketolase activity"/>
    <property type="evidence" value="ECO:0007669"/>
    <property type="project" value="UniProtKB-UniRule"/>
</dbReference>
<feature type="binding site" evidence="14">
    <location>
        <position position="204"/>
    </location>
    <ligand>
        <name>Mg(2+)</name>
        <dbReference type="ChEBI" id="CHEBI:18420"/>
    </ligand>
</feature>
<organism evidence="17 18">
    <name type="scientific">Dactylosporangium matsuzakiense</name>
    <dbReference type="NCBI Taxonomy" id="53360"/>
    <lineage>
        <taxon>Bacteria</taxon>
        <taxon>Bacillati</taxon>
        <taxon>Actinomycetota</taxon>
        <taxon>Actinomycetes</taxon>
        <taxon>Micromonosporales</taxon>
        <taxon>Micromonosporaceae</taxon>
        <taxon>Dactylosporangium</taxon>
    </lineage>
</organism>
<feature type="binding site" evidence="12">
    <location>
        <position position="541"/>
    </location>
    <ligand>
        <name>substrate</name>
    </ligand>
</feature>
<evidence type="ECO:0000256" key="6">
    <source>
        <dbReference type="ARBA" id="ARBA00022723"/>
    </source>
</evidence>
<keyword evidence="6 14" id="KW-0479">Metal-binding</keyword>
<feature type="domain" description="Transketolase-like pyrimidine-binding" evidence="16">
    <location>
        <begin position="413"/>
        <end position="593"/>
    </location>
</feature>
<dbReference type="Pfam" id="PF22613">
    <property type="entry name" value="Transketolase_C_1"/>
    <property type="match status" value="1"/>
</dbReference>
<keyword evidence="5" id="KW-0808">Transferase</keyword>
<keyword evidence="18" id="KW-1185">Reference proteome</keyword>
<evidence type="ECO:0000256" key="1">
    <source>
        <dbReference type="ARBA" id="ARBA00007131"/>
    </source>
</evidence>
<dbReference type="InterPro" id="IPR055152">
    <property type="entry name" value="Transketolase-like_C_2"/>
</dbReference>
<protein>
    <recommendedName>
        <fullName evidence="4 10">Transketolase</fullName>
        <ecNumber evidence="3 10">2.2.1.1</ecNumber>
    </recommendedName>
</protein>
<dbReference type="PROSITE" id="PS00802">
    <property type="entry name" value="TRANSKETOLASE_2"/>
    <property type="match status" value="1"/>
</dbReference>
<keyword evidence="8 13" id="KW-0786">Thiamine pyrophosphate</keyword>
<dbReference type="Gene3D" id="3.40.50.970">
    <property type="match status" value="2"/>
</dbReference>
<dbReference type="EMBL" id="BSFP01000014">
    <property type="protein sequence ID" value="GLL01198.1"/>
    <property type="molecule type" value="Genomic_DNA"/>
</dbReference>
<dbReference type="Gene3D" id="3.40.50.920">
    <property type="match status" value="1"/>
</dbReference>
<reference evidence="17" key="2">
    <citation type="submission" date="2023-01" db="EMBL/GenBank/DDBJ databases">
        <authorList>
            <person name="Sun Q."/>
            <person name="Evtushenko L."/>
        </authorList>
    </citation>
    <scope>NUCLEOTIDE SEQUENCE</scope>
    <source>
        <strain evidence="17">VKM Ac-1321</strain>
    </source>
</reference>
<gene>
    <name evidence="17" type="ORF">GCM10017581_029390</name>
</gene>
<dbReference type="SUPFAM" id="SSF52518">
    <property type="entry name" value="Thiamin diphosphate-binding fold (THDP-binding)"/>
    <property type="match status" value="2"/>
</dbReference>
<proteinExistence type="inferred from homology"/>
<evidence type="ECO:0000256" key="14">
    <source>
        <dbReference type="PIRSR" id="PIRSR605478-4"/>
    </source>
</evidence>
<evidence type="ECO:0000256" key="8">
    <source>
        <dbReference type="ARBA" id="ARBA00023052"/>
    </source>
</evidence>
<comment type="catalytic activity">
    <reaction evidence="9">
        <text>D-sedoheptulose 7-phosphate + D-glyceraldehyde 3-phosphate = aldehydo-D-ribose 5-phosphate + D-xylulose 5-phosphate</text>
        <dbReference type="Rhea" id="RHEA:10508"/>
        <dbReference type="ChEBI" id="CHEBI:57483"/>
        <dbReference type="ChEBI" id="CHEBI:57737"/>
        <dbReference type="ChEBI" id="CHEBI:58273"/>
        <dbReference type="ChEBI" id="CHEBI:59776"/>
        <dbReference type="EC" id="2.2.1.1"/>
    </reaction>
</comment>
<evidence type="ECO:0000313" key="17">
    <source>
        <dbReference type="EMBL" id="GLL01198.1"/>
    </source>
</evidence>
<dbReference type="InterPro" id="IPR049557">
    <property type="entry name" value="Transketolase_CS"/>
</dbReference>
<feature type="binding site" evidence="13">
    <location>
        <begin position="160"/>
        <end position="162"/>
    </location>
    <ligand>
        <name>thiamine diphosphate</name>
        <dbReference type="ChEBI" id="CHEBI:58937"/>
    </ligand>
</feature>
<dbReference type="AlphaFoldDB" id="A0A9W6NLJ9"/>
<dbReference type="PANTHER" id="PTHR43522:SF2">
    <property type="entry name" value="TRANSKETOLASE 1-RELATED"/>
    <property type="match status" value="1"/>
</dbReference>
<feature type="site" description="Important for catalytic activity" evidence="15">
    <location>
        <position position="321"/>
    </location>
</feature>
<dbReference type="InterPro" id="IPR009014">
    <property type="entry name" value="Transketo_C/PFOR_II"/>
</dbReference>
<evidence type="ECO:0000256" key="11">
    <source>
        <dbReference type="PIRSR" id="PIRSR605478-1"/>
    </source>
</evidence>
<dbReference type="InterPro" id="IPR005475">
    <property type="entry name" value="Transketolase-like_Pyr-bd"/>
</dbReference>
<dbReference type="Pfam" id="PF02779">
    <property type="entry name" value="Transket_pyr"/>
    <property type="match status" value="1"/>
</dbReference>
<dbReference type="InterPro" id="IPR005474">
    <property type="entry name" value="Transketolase_N"/>
</dbReference>
<dbReference type="CDD" id="cd07033">
    <property type="entry name" value="TPP_PYR_DXS_TK_like"/>
    <property type="match status" value="1"/>
</dbReference>
<dbReference type="NCBIfam" id="TIGR00232">
    <property type="entry name" value="tktlase_bact"/>
    <property type="match status" value="1"/>
</dbReference>
<dbReference type="FunFam" id="3.40.50.970:FF:000003">
    <property type="entry name" value="Transketolase"/>
    <property type="match status" value="1"/>
</dbReference>
<feature type="binding site" evidence="13">
    <location>
        <position position="234"/>
    </location>
    <ligand>
        <name>thiamine diphosphate</name>
        <dbReference type="ChEBI" id="CHEBI:58937"/>
    </ligand>
</feature>
<dbReference type="Proteomes" id="UP001143480">
    <property type="component" value="Unassembled WGS sequence"/>
</dbReference>
<comment type="cofactor">
    <cofactor evidence="13">
        <name>thiamine diphosphate</name>
        <dbReference type="ChEBI" id="CHEBI:58937"/>
    </cofactor>
    <text evidence="13">Binds 1 thiamine pyrophosphate per subunit. During the reaction, the substrate forms a covalent intermediate with the cofactor.</text>
</comment>
<dbReference type="SUPFAM" id="SSF52922">
    <property type="entry name" value="TK C-terminal domain-like"/>
    <property type="match status" value="1"/>
</dbReference>
<accession>A0A9W6NLJ9</accession>
<evidence type="ECO:0000256" key="4">
    <source>
        <dbReference type="ARBA" id="ARBA00016662"/>
    </source>
</evidence>
<dbReference type="PANTHER" id="PTHR43522">
    <property type="entry name" value="TRANSKETOLASE"/>
    <property type="match status" value="1"/>
</dbReference>
<feature type="binding site" evidence="13">
    <location>
        <position position="505"/>
    </location>
    <ligand>
        <name>thiamine diphosphate</name>
        <dbReference type="ChEBI" id="CHEBI:58937"/>
    </ligand>
</feature>
<dbReference type="SMART" id="SM00861">
    <property type="entry name" value="Transket_pyr"/>
    <property type="match status" value="1"/>
</dbReference>
<evidence type="ECO:0000313" key="18">
    <source>
        <dbReference type="Proteomes" id="UP001143480"/>
    </source>
</evidence>
<dbReference type="InterPro" id="IPR033247">
    <property type="entry name" value="Transketolase_fam"/>
</dbReference>